<reference evidence="6" key="2">
    <citation type="submission" date="2025-08" db="UniProtKB">
        <authorList>
            <consortium name="Ensembl"/>
        </authorList>
    </citation>
    <scope>IDENTIFICATION</scope>
</reference>
<evidence type="ECO:0000313" key="6">
    <source>
        <dbReference type="Ensembl" id="ENSCMMP00000002193.1"/>
    </source>
</evidence>
<dbReference type="AlphaFoldDB" id="A0A8C3B8C9"/>
<keyword evidence="7" id="KW-1185">Reference proteome</keyword>
<dbReference type="PANTHER" id="PTHR12080">
    <property type="entry name" value="SIGNALING LYMPHOCYTIC ACTIVATION MOLECULE"/>
    <property type="match status" value="1"/>
</dbReference>
<sequence>DVITKLSRCHLCALGTASPKTCSTSQPCLLSILCHPGLLVPLQQAAEAEGALQRRVVVVGSSVLLAGPADAVHIHSACWEYLNGSISRAVVQYDERSHYVAIHPPYVGRALFHPPNGSLLLEDLQESDSGIYKVTINLAERESLKVLLDVLKPVSRPQLWSSGLVAKATGEVLCKVVEGRVDTITWKKDGQALPRGRGFHVSGSLSILHLRAVKKSDCGSYSCNASNGISWQETSLNVTVAGAQQNSGSSGAFHGPREMGRCCSPAPSTLPALHPSPASRSALSPFFFPHAPRPGPHPVRRWPTRAIEWSSPSYDAQQQLPVSRCTSACPQVPVLGGMGSRRLAIPSWRRSQGLAGQPSPWPRRWWAGCGQRVVGWVPVGSTQPGADVSWTRASSRGFDPPAGKANPWQQCGSSTAQHRHPCWSCR</sequence>
<dbReference type="GO" id="GO:0016020">
    <property type="term" value="C:membrane"/>
    <property type="evidence" value="ECO:0007669"/>
    <property type="project" value="UniProtKB-SubCell"/>
</dbReference>
<dbReference type="PANTHER" id="PTHR12080:SF59">
    <property type="entry name" value="HEPATIC AND GLIAL CELL ADHESION MOLECULE"/>
    <property type="match status" value="1"/>
</dbReference>
<dbReference type="SMART" id="SM00409">
    <property type="entry name" value="IG"/>
    <property type="match status" value="2"/>
</dbReference>
<dbReference type="Proteomes" id="UP000694556">
    <property type="component" value="Chromosome 10"/>
</dbReference>
<protein>
    <recommendedName>
        <fullName evidence="5">Ig-like domain-containing protein</fullName>
    </recommendedName>
</protein>
<dbReference type="PROSITE" id="PS50835">
    <property type="entry name" value="IG_LIKE"/>
    <property type="match status" value="1"/>
</dbReference>
<evidence type="ECO:0000256" key="1">
    <source>
        <dbReference type="ARBA" id="ARBA00004370"/>
    </source>
</evidence>
<dbReference type="InterPro" id="IPR015631">
    <property type="entry name" value="CD2/SLAM_rcpt"/>
</dbReference>
<dbReference type="InterPro" id="IPR013783">
    <property type="entry name" value="Ig-like_fold"/>
</dbReference>
<dbReference type="Ensembl" id="ENSCMMT00000002454.1">
    <property type="protein sequence ID" value="ENSCMMP00000002193.1"/>
    <property type="gene ID" value="ENSCMMG00000001413.1"/>
</dbReference>
<reference evidence="6" key="1">
    <citation type="submission" date="2018-09" db="EMBL/GenBank/DDBJ databases">
        <title>Common duck and Muscovy duck high density SNP chip.</title>
        <authorList>
            <person name="Vignal A."/>
            <person name="Thebault N."/>
            <person name="Warren W.C."/>
        </authorList>
    </citation>
    <scope>NUCLEOTIDE SEQUENCE [LARGE SCALE GENOMIC DNA]</scope>
</reference>
<dbReference type="Pfam" id="PF13927">
    <property type="entry name" value="Ig_3"/>
    <property type="match status" value="1"/>
</dbReference>
<feature type="domain" description="Ig-like" evidence="5">
    <location>
        <begin position="153"/>
        <end position="239"/>
    </location>
</feature>
<evidence type="ECO:0000256" key="3">
    <source>
        <dbReference type="ARBA" id="ARBA00023136"/>
    </source>
</evidence>
<evidence type="ECO:0000259" key="5">
    <source>
        <dbReference type="PROSITE" id="PS50835"/>
    </source>
</evidence>
<keyword evidence="2" id="KW-0732">Signal</keyword>
<comment type="subcellular location">
    <subcellularLocation>
        <location evidence="1">Membrane</location>
    </subcellularLocation>
</comment>
<reference evidence="6" key="3">
    <citation type="submission" date="2025-09" db="UniProtKB">
        <authorList>
            <consortium name="Ensembl"/>
        </authorList>
    </citation>
    <scope>IDENTIFICATION</scope>
</reference>
<proteinExistence type="predicted"/>
<dbReference type="CDD" id="cd00096">
    <property type="entry name" value="Ig"/>
    <property type="match status" value="1"/>
</dbReference>
<dbReference type="SUPFAM" id="SSF48726">
    <property type="entry name" value="Immunoglobulin"/>
    <property type="match status" value="1"/>
</dbReference>
<dbReference type="Gene3D" id="2.60.40.10">
    <property type="entry name" value="Immunoglobulins"/>
    <property type="match status" value="2"/>
</dbReference>
<dbReference type="InterPro" id="IPR003599">
    <property type="entry name" value="Ig_sub"/>
</dbReference>
<evidence type="ECO:0000256" key="2">
    <source>
        <dbReference type="ARBA" id="ARBA00022729"/>
    </source>
</evidence>
<name>A0A8C3B8C9_CAIMO</name>
<organism evidence="6 7">
    <name type="scientific">Cairina moschata</name>
    <name type="common">Muscovy duck</name>
    <dbReference type="NCBI Taxonomy" id="8855"/>
    <lineage>
        <taxon>Eukaryota</taxon>
        <taxon>Metazoa</taxon>
        <taxon>Chordata</taxon>
        <taxon>Craniata</taxon>
        <taxon>Vertebrata</taxon>
        <taxon>Euteleostomi</taxon>
        <taxon>Archelosauria</taxon>
        <taxon>Archosauria</taxon>
        <taxon>Dinosauria</taxon>
        <taxon>Saurischia</taxon>
        <taxon>Theropoda</taxon>
        <taxon>Coelurosauria</taxon>
        <taxon>Aves</taxon>
        <taxon>Neognathae</taxon>
        <taxon>Galloanserae</taxon>
        <taxon>Anseriformes</taxon>
        <taxon>Anatidae</taxon>
        <taxon>Anatinae</taxon>
        <taxon>Cairina</taxon>
    </lineage>
</organism>
<dbReference type="InterPro" id="IPR036179">
    <property type="entry name" value="Ig-like_dom_sf"/>
</dbReference>
<keyword evidence="3" id="KW-0472">Membrane</keyword>
<evidence type="ECO:0000313" key="7">
    <source>
        <dbReference type="Proteomes" id="UP000694556"/>
    </source>
</evidence>
<keyword evidence="4" id="KW-0325">Glycoprotein</keyword>
<dbReference type="InterPro" id="IPR007110">
    <property type="entry name" value="Ig-like_dom"/>
</dbReference>
<evidence type="ECO:0000256" key="4">
    <source>
        <dbReference type="ARBA" id="ARBA00023180"/>
    </source>
</evidence>
<accession>A0A8C3B8C9</accession>
<dbReference type="GO" id="GO:0005911">
    <property type="term" value="C:cell-cell junction"/>
    <property type="evidence" value="ECO:0007669"/>
    <property type="project" value="TreeGrafter"/>
</dbReference>